<dbReference type="OrthoDB" id="2367745at2759"/>
<evidence type="ECO:0000313" key="2">
    <source>
        <dbReference type="EMBL" id="CAG8470949.1"/>
    </source>
</evidence>
<gene>
    <name evidence="2" type="ORF">DEBURN_LOCUS3156</name>
</gene>
<dbReference type="AlphaFoldDB" id="A0A9N8Z427"/>
<evidence type="ECO:0000313" key="3">
    <source>
        <dbReference type="Proteomes" id="UP000789706"/>
    </source>
</evidence>
<evidence type="ECO:0000256" key="1">
    <source>
        <dbReference type="SAM" id="MobiDB-lite"/>
    </source>
</evidence>
<comment type="caution">
    <text evidence="2">The sequence shown here is derived from an EMBL/GenBank/DDBJ whole genome shotgun (WGS) entry which is preliminary data.</text>
</comment>
<sequence>MSGHQVSSSELSPQISEEGGQLKTKATAFKNRIDTNEANSTTKLSVESELDGSRGYGNLDYVVEIQDVPILINEAKKQDMEKEIAQYLVQVYTAAEVNLK</sequence>
<accession>A0A9N8Z427</accession>
<feature type="region of interest" description="Disordered" evidence="1">
    <location>
        <begin position="1"/>
        <end position="21"/>
    </location>
</feature>
<reference evidence="2" key="1">
    <citation type="submission" date="2021-06" db="EMBL/GenBank/DDBJ databases">
        <authorList>
            <person name="Kallberg Y."/>
            <person name="Tangrot J."/>
            <person name="Rosling A."/>
        </authorList>
    </citation>
    <scope>NUCLEOTIDE SEQUENCE</scope>
    <source>
        <strain evidence="2">AZ414A</strain>
    </source>
</reference>
<feature type="compositionally biased region" description="Polar residues" evidence="1">
    <location>
        <begin position="1"/>
        <end position="15"/>
    </location>
</feature>
<dbReference type="Proteomes" id="UP000789706">
    <property type="component" value="Unassembled WGS sequence"/>
</dbReference>
<proteinExistence type="predicted"/>
<keyword evidence="3" id="KW-1185">Reference proteome</keyword>
<protein>
    <submittedName>
        <fullName evidence="2">10370_t:CDS:1</fullName>
    </submittedName>
</protein>
<dbReference type="EMBL" id="CAJVPK010000191">
    <property type="protein sequence ID" value="CAG8470949.1"/>
    <property type="molecule type" value="Genomic_DNA"/>
</dbReference>
<name>A0A9N8Z427_9GLOM</name>
<organism evidence="2 3">
    <name type="scientific">Diversispora eburnea</name>
    <dbReference type="NCBI Taxonomy" id="1213867"/>
    <lineage>
        <taxon>Eukaryota</taxon>
        <taxon>Fungi</taxon>
        <taxon>Fungi incertae sedis</taxon>
        <taxon>Mucoromycota</taxon>
        <taxon>Glomeromycotina</taxon>
        <taxon>Glomeromycetes</taxon>
        <taxon>Diversisporales</taxon>
        <taxon>Diversisporaceae</taxon>
        <taxon>Diversispora</taxon>
    </lineage>
</organism>